<dbReference type="KEGG" id="mng:MNEG_11753"/>
<organism evidence="2 3">
    <name type="scientific">Monoraphidium neglectum</name>
    <dbReference type="NCBI Taxonomy" id="145388"/>
    <lineage>
        <taxon>Eukaryota</taxon>
        <taxon>Viridiplantae</taxon>
        <taxon>Chlorophyta</taxon>
        <taxon>core chlorophytes</taxon>
        <taxon>Chlorophyceae</taxon>
        <taxon>CS clade</taxon>
        <taxon>Sphaeropleales</taxon>
        <taxon>Selenastraceae</taxon>
        <taxon>Monoraphidium</taxon>
    </lineage>
</organism>
<keyword evidence="3" id="KW-1185">Reference proteome</keyword>
<protein>
    <submittedName>
        <fullName evidence="2">Uncharacterized protein</fullName>
    </submittedName>
</protein>
<feature type="region of interest" description="Disordered" evidence="1">
    <location>
        <begin position="138"/>
        <end position="159"/>
    </location>
</feature>
<evidence type="ECO:0000313" key="3">
    <source>
        <dbReference type="Proteomes" id="UP000054498"/>
    </source>
</evidence>
<dbReference type="EMBL" id="KK103109">
    <property type="protein sequence ID" value="KIY96209.1"/>
    <property type="molecule type" value="Genomic_DNA"/>
</dbReference>
<accession>A0A0D2LXT4</accession>
<sequence length="207" mass="20115">MLGERAAAAADASITAFGGRTAGFAPDRTPVTNTNGAMYFGSQGVDFMGGTTTAFDNFGNPFMNQDGRGQIRGRKLGERANPTTISAAAPGSAGAMGGAPFTFAQAQAMHAEMMAAAGEQHAWAAAMMAPPASKPAAAAEPAAAAPAGRPTGKPALPDPAAAAPAKAVALPATGTLQAAAAAPAAAGAMRVIQAPAVMIGNGITPVA</sequence>
<gene>
    <name evidence="2" type="ORF">MNEG_11753</name>
</gene>
<evidence type="ECO:0000256" key="1">
    <source>
        <dbReference type="SAM" id="MobiDB-lite"/>
    </source>
</evidence>
<evidence type="ECO:0000313" key="2">
    <source>
        <dbReference type="EMBL" id="KIY96209.1"/>
    </source>
</evidence>
<proteinExistence type="predicted"/>
<dbReference type="Proteomes" id="UP000054498">
    <property type="component" value="Unassembled WGS sequence"/>
</dbReference>
<dbReference type="AlphaFoldDB" id="A0A0D2LXT4"/>
<name>A0A0D2LXT4_9CHLO</name>
<dbReference type="GeneID" id="25729047"/>
<reference evidence="2 3" key="1">
    <citation type="journal article" date="2013" name="BMC Genomics">
        <title>Reconstruction of the lipid metabolism for the microalga Monoraphidium neglectum from its genome sequence reveals characteristics suitable for biofuel production.</title>
        <authorList>
            <person name="Bogen C."/>
            <person name="Al-Dilaimi A."/>
            <person name="Albersmeier A."/>
            <person name="Wichmann J."/>
            <person name="Grundmann M."/>
            <person name="Rupp O."/>
            <person name="Lauersen K.J."/>
            <person name="Blifernez-Klassen O."/>
            <person name="Kalinowski J."/>
            <person name="Goesmann A."/>
            <person name="Mussgnug J.H."/>
            <person name="Kruse O."/>
        </authorList>
    </citation>
    <scope>NUCLEOTIDE SEQUENCE [LARGE SCALE GENOMIC DNA]</scope>
    <source>
        <strain evidence="2 3">SAG 48.87</strain>
    </source>
</reference>
<dbReference type="RefSeq" id="XP_013895229.1">
    <property type="nucleotide sequence ID" value="XM_014039775.1"/>
</dbReference>